<dbReference type="Proteomes" id="UP000785679">
    <property type="component" value="Unassembled WGS sequence"/>
</dbReference>
<sequence>MNYIIQLQNIPLNIYSQPLIIIFFKMDGTQSPMQLLNVVSDQALTASLSRYIFEAQLACQAHCENEIAQGNEENSQLSEESTRALEKQCNKQCGKKFIKSLMLYNKTMKE</sequence>
<proteinExistence type="predicted"/>
<accession>A0A8J8N9W9</accession>
<dbReference type="EMBL" id="RRYP01030855">
    <property type="protein sequence ID" value="TNV71062.1"/>
    <property type="molecule type" value="Genomic_DNA"/>
</dbReference>
<dbReference type="AlphaFoldDB" id="A0A8J8N9W9"/>
<evidence type="ECO:0000313" key="1">
    <source>
        <dbReference type="EMBL" id="TNV71062.1"/>
    </source>
</evidence>
<comment type="caution">
    <text evidence="1">The sequence shown here is derived from an EMBL/GenBank/DDBJ whole genome shotgun (WGS) entry which is preliminary data.</text>
</comment>
<gene>
    <name evidence="1" type="ORF">FGO68_gene12292</name>
</gene>
<evidence type="ECO:0000313" key="2">
    <source>
        <dbReference type="Proteomes" id="UP000785679"/>
    </source>
</evidence>
<keyword evidence="2" id="KW-1185">Reference proteome</keyword>
<name>A0A8J8N9W9_HALGN</name>
<organism evidence="1 2">
    <name type="scientific">Halteria grandinella</name>
    <dbReference type="NCBI Taxonomy" id="5974"/>
    <lineage>
        <taxon>Eukaryota</taxon>
        <taxon>Sar</taxon>
        <taxon>Alveolata</taxon>
        <taxon>Ciliophora</taxon>
        <taxon>Intramacronucleata</taxon>
        <taxon>Spirotrichea</taxon>
        <taxon>Stichotrichia</taxon>
        <taxon>Sporadotrichida</taxon>
        <taxon>Halteriidae</taxon>
        <taxon>Halteria</taxon>
    </lineage>
</organism>
<reference evidence="1" key="1">
    <citation type="submission" date="2019-06" db="EMBL/GenBank/DDBJ databases">
        <authorList>
            <person name="Zheng W."/>
        </authorList>
    </citation>
    <scope>NUCLEOTIDE SEQUENCE</scope>
    <source>
        <strain evidence="1">QDHG01</strain>
    </source>
</reference>
<protein>
    <submittedName>
        <fullName evidence="1">Uncharacterized protein</fullName>
    </submittedName>
</protein>